<dbReference type="NCBIfam" id="TIGR04088">
    <property type="entry name" value="cognate_SipW"/>
    <property type="match status" value="1"/>
</dbReference>
<comment type="caution">
    <text evidence="2">The sequence shown here is derived from an EMBL/GenBank/DDBJ whole genome shotgun (WGS) entry which is preliminary data.</text>
</comment>
<reference evidence="2 3" key="1">
    <citation type="submission" date="2020-07" db="EMBL/GenBank/DDBJ databases">
        <title>Sequencing the genomes of 1000 actinobacteria strains.</title>
        <authorList>
            <person name="Klenk H.-P."/>
        </authorList>
    </citation>
    <scope>NUCLEOTIDE SEQUENCE [LARGE SCALE GENOMIC DNA]</scope>
    <source>
        <strain evidence="2 3">DSM 103164</strain>
    </source>
</reference>
<feature type="signal peptide" evidence="1">
    <location>
        <begin position="1"/>
        <end position="26"/>
    </location>
</feature>
<evidence type="ECO:0000256" key="1">
    <source>
        <dbReference type="SAM" id="SignalP"/>
    </source>
</evidence>
<accession>A0A7Z0DA11</accession>
<organism evidence="2 3">
    <name type="scientific">Naumannella cuiyingiana</name>
    <dbReference type="NCBI Taxonomy" id="1347891"/>
    <lineage>
        <taxon>Bacteria</taxon>
        <taxon>Bacillati</taxon>
        <taxon>Actinomycetota</taxon>
        <taxon>Actinomycetes</taxon>
        <taxon>Propionibacteriales</taxon>
        <taxon>Propionibacteriaceae</taxon>
        <taxon>Naumannella</taxon>
    </lineage>
</organism>
<dbReference type="InterPro" id="IPR024006">
    <property type="entry name" value="Alt_signal_exp_actinobact"/>
</dbReference>
<dbReference type="Proteomes" id="UP000527616">
    <property type="component" value="Unassembled WGS sequence"/>
</dbReference>
<dbReference type="EMBL" id="JACBZS010000001">
    <property type="protein sequence ID" value="NYI71729.1"/>
    <property type="molecule type" value="Genomic_DNA"/>
</dbReference>
<dbReference type="RefSeq" id="WP_179445518.1">
    <property type="nucleotide sequence ID" value="NZ_JACBZS010000001.1"/>
</dbReference>
<sequence length="175" mass="17646">MKKSIKGAVAATAAAALLISAGGTLAYWNATADLGGGSITSGQLALEPGTAQWTLNGAPVADVSTVRVVPGDELRFAGTYTIVAEGDNLKAAVEVVDATPSGDLLDAVDIVPNYRLGGSPIAADSTITEADNGAQLQADLAVDFPFGESADNSSQLKELNLSDISVTLTQVDATP</sequence>
<name>A0A7Z0DA11_9ACTN</name>
<keyword evidence="3" id="KW-1185">Reference proteome</keyword>
<dbReference type="NCBIfam" id="TIGR04089">
    <property type="entry name" value="exp_by_SipW_III"/>
    <property type="match status" value="1"/>
</dbReference>
<evidence type="ECO:0000313" key="2">
    <source>
        <dbReference type="EMBL" id="NYI71729.1"/>
    </source>
</evidence>
<proteinExistence type="predicted"/>
<protein>
    <submittedName>
        <fullName evidence="2">Alternate signal-mediated exported protein</fullName>
    </submittedName>
</protein>
<dbReference type="AlphaFoldDB" id="A0A7Z0DA11"/>
<dbReference type="InterPro" id="IPR023833">
    <property type="entry name" value="Signal_pept_SipW-depend-type"/>
</dbReference>
<evidence type="ECO:0000313" key="3">
    <source>
        <dbReference type="Proteomes" id="UP000527616"/>
    </source>
</evidence>
<gene>
    <name evidence="2" type="ORF">GGQ54_002289</name>
</gene>
<keyword evidence="1" id="KW-0732">Signal</keyword>
<feature type="chain" id="PRO_5038754567" evidence="1">
    <location>
        <begin position="27"/>
        <end position="175"/>
    </location>
</feature>